<reference evidence="3 4" key="1">
    <citation type="submission" date="2020-10" db="EMBL/GenBank/DDBJ databases">
        <title>Connecting structure to function with the recovery of over 1000 high-quality activated sludge metagenome-assembled genomes encoding full-length rRNA genes using long-read sequencing.</title>
        <authorList>
            <person name="Singleton C.M."/>
            <person name="Petriglieri F."/>
            <person name="Kristensen J.M."/>
            <person name="Kirkegaard R.H."/>
            <person name="Michaelsen T.Y."/>
            <person name="Andersen M.H."/>
            <person name="Karst S.M."/>
            <person name="Dueholm M.S."/>
            <person name="Nielsen P.H."/>
            <person name="Albertsen M."/>
        </authorList>
    </citation>
    <scope>NUCLEOTIDE SEQUENCE [LARGE SCALE GENOMIC DNA]</scope>
    <source>
        <strain evidence="3">Ribe_18-Q3-R11-54_BAT3C.373</strain>
    </source>
</reference>
<dbReference type="PANTHER" id="PTHR43737:SF1">
    <property type="entry name" value="DUF1501 DOMAIN-CONTAINING PROTEIN"/>
    <property type="match status" value="1"/>
</dbReference>
<evidence type="ECO:0000313" key="4">
    <source>
        <dbReference type="Proteomes" id="UP000808349"/>
    </source>
</evidence>
<feature type="signal peptide" evidence="1">
    <location>
        <begin position="1"/>
        <end position="23"/>
    </location>
</feature>
<comment type="caution">
    <text evidence="3">The sequence shown here is derived from an EMBL/GenBank/DDBJ whole genome shotgun (WGS) entry which is preliminary data.</text>
</comment>
<name>A0A9D7S7T2_9BACT</name>
<evidence type="ECO:0000259" key="2">
    <source>
        <dbReference type="Pfam" id="PF18962"/>
    </source>
</evidence>
<keyword evidence="1" id="KW-0732">Signal</keyword>
<dbReference type="Proteomes" id="UP000808349">
    <property type="component" value="Unassembled WGS sequence"/>
</dbReference>
<dbReference type="NCBIfam" id="TIGR04183">
    <property type="entry name" value="Por_Secre_tail"/>
    <property type="match status" value="1"/>
</dbReference>
<dbReference type="InterPro" id="IPR026444">
    <property type="entry name" value="Secre_tail"/>
</dbReference>
<dbReference type="AlphaFoldDB" id="A0A9D7S7T2"/>
<dbReference type="PANTHER" id="PTHR43737">
    <property type="entry name" value="BLL7424 PROTEIN"/>
    <property type="match status" value="1"/>
</dbReference>
<sequence>MKRRQFIQSVPVAIGGMSVTSYASTPMLSALTSALYDTDRVLVIVQLSGGNDGLNMVFPLDQYDTLLSHRSNLLMPQDKILSLSGTNGKTGIHPAMNRFNELWDAKKLSIVQSVGYPSFSFSHFRATDIWMTASDTKEFLNSGWAGRYLNYEYPNYPVGFPNATLPDPIAIRIGGNVGLGLQNMGVNMGISINNTNDPLNLTGSIYKDQASPDFKGKELLYVREVQRQTDKFGDSVAAGAMKGKNLSTLYPTGSAPGATLSNALKIVAKLISGGLKTRIYWVSTGGFDTHSNQVSTADRTTGNHANLLKGVSDSIHAFLDDCKLLGVEDRVAGMTFSEFGRRIKTNASIGTDHGGGQPMFLFGKKIVPGLVGKNPTIDPAATVNSNIPMQYDFRSVYASILQDWFCVPKDDLDNVLLKNFQALPLFDPSGCISTDVHDQNNKAGENLIYAYPNPFTTTTKIKIETKGDHTSVQIFNNEGILVKTLFDGILEAGKYDLPCDMEDAPAGTYYARIQNGKLQQVKPIMKMR</sequence>
<evidence type="ECO:0000256" key="1">
    <source>
        <dbReference type="SAM" id="SignalP"/>
    </source>
</evidence>
<dbReference type="EMBL" id="JADKFW010000004">
    <property type="protein sequence ID" value="MBK9716722.1"/>
    <property type="molecule type" value="Genomic_DNA"/>
</dbReference>
<proteinExistence type="predicted"/>
<gene>
    <name evidence="3" type="ORF">IPO85_04255</name>
</gene>
<dbReference type="Pfam" id="PF07394">
    <property type="entry name" value="DUF1501"/>
    <property type="match status" value="1"/>
</dbReference>
<dbReference type="InterPro" id="IPR010869">
    <property type="entry name" value="DUF1501"/>
</dbReference>
<organism evidence="3 4">
    <name type="scientific">Candidatus Defluviibacterium haderslevense</name>
    <dbReference type="NCBI Taxonomy" id="2981993"/>
    <lineage>
        <taxon>Bacteria</taxon>
        <taxon>Pseudomonadati</taxon>
        <taxon>Bacteroidota</taxon>
        <taxon>Saprospiria</taxon>
        <taxon>Saprospirales</taxon>
        <taxon>Saprospiraceae</taxon>
        <taxon>Candidatus Defluviibacterium</taxon>
    </lineage>
</organism>
<protein>
    <submittedName>
        <fullName evidence="3">DUF1501 domain-containing protein</fullName>
    </submittedName>
</protein>
<feature type="domain" description="Secretion system C-terminal sorting" evidence="2">
    <location>
        <begin position="451"/>
        <end position="522"/>
    </location>
</feature>
<accession>A0A9D7S7T2</accession>
<dbReference type="Pfam" id="PF18962">
    <property type="entry name" value="Por_Secre_tail"/>
    <property type="match status" value="1"/>
</dbReference>
<feature type="chain" id="PRO_5039733192" evidence="1">
    <location>
        <begin position="24"/>
        <end position="528"/>
    </location>
</feature>
<evidence type="ECO:0000313" key="3">
    <source>
        <dbReference type="EMBL" id="MBK9716722.1"/>
    </source>
</evidence>